<feature type="region of interest" description="Disordered" evidence="8">
    <location>
        <begin position="543"/>
        <end position="641"/>
    </location>
</feature>
<dbReference type="SMART" id="SM00220">
    <property type="entry name" value="S_TKc"/>
    <property type="match status" value="1"/>
</dbReference>
<dbReference type="PROSITE" id="PS00107">
    <property type="entry name" value="PROTEIN_KINASE_ATP"/>
    <property type="match status" value="1"/>
</dbReference>
<evidence type="ECO:0000256" key="7">
    <source>
        <dbReference type="PROSITE-ProRule" id="PRU10141"/>
    </source>
</evidence>
<dbReference type="InterPro" id="IPR008271">
    <property type="entry name" value="Ser/Thr_kinase_AS"/>
</dbReference>
<proteinExistence type="inferred from homology"/>
<feature type="compositionally biased region" description="Polar residues" evidence="8">
    <location>
        <begin position="838"/>
        <end position="849"/>
    </location>
</feature>
<feature type="compositionally biased region" description="Polar residues" evidence="8">
    <location>
        <begin position="585"/>
        <end position="595"/>
    </location>
</feature>
<dbReference type="OrthoDB" id="193931at2759"/>
<reference evidence="10 11" key="1">
    <citation type="submission" date="2014-09" db="EMBL/GenBank/DDBJ databases">
        <authorList>
            <person name="Ellenberger Sabrina"/>
        </authorList>
    </citation>
    <scope>NUCLEOTIDE SEQUENCE [LARGE SCALE GENOMIC DNA]</scope>
    <source>
        <strain evidence="10 11">CBS 412.66</strain>
    </source>
</reference>
<evidence type="ECO:0000256" key="4">
    <source>
        <dbReference type="ARBA" id="ARBA00022741"/>
    </source>
</evidence>
<keyword evidence="4 7" id="KW-0547">Nucleotide-binding</keyword>
<dbReference type="FunFam" id="1.10.510.10:FF:000571">
    <property type="entry name" value="Maternal embryonic leucine zipper kinase"/>
    <property type="match status" value="1"/>
</dbReference>
<feature type="compositionally biased region" description="Low complexity" evidence="8">
    <location>
        <begin position="665"/>
        <end position="676"/>
    </location>
</feature>
<evidence type="ECO:0000313" key="11">
    <source>
        <dbReference type="Proteomes" id="UP000054107"/>
    </source>
</evidence>
<name>A0A0B7N654_9FUNG</name>
<evidence type="ECO:0000256" key="5">
    <source>
        <dbReference type="ARBA" id="ARBA00022777"/>
    </source>
</evidence>
<dbReference type="AlphaFoldDB" id="A0A0B7N654"/>
<dbReference type="GO" id="GO:0005737">
    <property type="term" value="C:cytoplasm"/>
    <property type="evidence" value="ECO:0007669"/>
    <property type="project" value="TreeGrafter"/>
</dbReference>
<accession>A0A0B7N654</accession>
<feature type="region of interest" description="Disordered" evidence="8">
    <location>
        <begin position="458"/>
        <end position="485"/>
    </location>
</feature>
<dbReference type="Pfam" id="PF00069">
    <property type="entry name" value="Pkinase"/>
    <property type="match status" value="1"/>
</dbReference>
<dbReference type="GO" id="GO:0005524">
    <property type="term" value="F:ATP binding"/>
    <property type="evidence" value="ECO:0007669"/>
    <property type="project" value="UniProtKB-UniRule"/>
</dbReference>
<dbReference type="PANTHER" id="PTHR24346:SF82">
    <property type="entry name" value="KP78A-RELATED"/>
    <property type="match status" value="1"/>
</dbReference>
<keyword evidence="2" id="KW-0723">Serine/threonine-protein kinase</keyword>
<comment type="similarity">
    <text evidence="1">Belongs to the protein kinase superfamily. CAMK Ser/Thr protein kinase family. NIM1 subfamily.</text>
</comment>
<dbReference type="PROSITE" id="PS00108">
    <property type="entry name" value="PROTEIN_KINASE_ST"/>
    <property type="match status" value="1"/>
</dbReference>
<keyword evidence="5" id="KW-0418">Kinase</keyword>
<feature type="domain" description="Protein kinase" evidence="9">
    <location>
        <begin position="46"/>
        <end position="322"/>
    </location>
</feature>
<feature type="compositionally biased region" description="Polar residues" evidence="8">
    <location>
        <begin position="604"/>
        <end position="633"/>
    </location>
</feature>
<feature type="region of interest" description="Disordered" evidence="8">
    <location>
        <begin position="493"/>
        <end position="512"/>
    </location>
</feature>
<evidence type="ECO:0000256" key="6">
    <source>
        <dbReference type="ARBA" id="ARBA00022840"/>
    </source>
</evidence>
<evidence type="ECO:0000256" key="3">
    <source>
        <dbReference type="ARBA" id="ARBA00022679"/>
    </source>
</evidence>
<dbReference type="STRING" id="35722.A0A0B7N654"/>
<gene>
    <name evidence="10" type="primary">PARPA_07967.1 scaffold 31073</name>
</gene>
<dbReference type="Proteomes" id="UP000054107">
    <property type="component" value="Unassembled WGS sequence"/>
</dbReference>
<evidence type="ECO:0000256" key="1">
    <source>
        <dbReference type="ARBA" id="ARBA00010791"/>
    </source>
</evidence>
<feature type="region of interest" description="Disordered" evidence="8">
    <location>
        <begin position="1"/>
        <end position="40"/>
    </location>
</feature>
<feature type="region of interest" description="Disordered" evidence="8">
    <location>
        <begin position="787"/>
        <end position="857"/>
    </location>
</feature>
<sequence>MAAEFLRQQQQQQQQQQQYTPQPEIKRNGSPSREQRSPPVKMIGNYTLQQSIGKGSMGKVKLATHNVTGEKIAIKIVPRANLQILNAPSHHTSGKTAQQIAKEKAREENREVRTIREAHIMMLLKHPNIVGMKDLVVHGPHFYISMDYVNGGQLLHYIVKRQRLSDRRTRQFSRQIVSALDYLHRNSIVHRDLKIENIMIDKSGRHIKIIDFGLSNLFCPERQLTTYCGSLYFAAPELLKANPYSGPEVDVWSLGVVIYVMATGSVPFDDKTMPGLHDKIKRGQVTYPAHLSDDCKNLLSRIFNTDPSQRIIMTDIVHHPWMNKDAAPINNHMPLSRKPLTLPLNPKVIERMSQGFNLGSPEEIERRLTLIIQSPVYHDAMKHISDCHARKTLTPPLNYGEINFGIVYDDPQSVPAAYHPFLSLYYLASEKLAAMEAEAHHNRVPAIRSSLSRKASVESMGGCSSTRSSQASLDGADEHNSSNGTRLLTEVPLGQTPVIPPPSSGIKLPGNGSMSGFVSQPAAIGSANYLSRIQRWLRSSLSTHHLPDEPKSHNVSAPPSPPQRLEDVKHDDVDPIMYSSSSSSANTSRLPTPSHSTDDRENTAPHSPNESFQSASNVEAVSASDKQQQTTLPATPGGSKSLFRKLSHAVFRKNSTKSLNKKASDASATNTASDQSTSEEEAASVAITEKTAASDSVPPPVPPKDFKYTIKMPPDVVKSSQQLLPPGMSIATVTSRQTAHTIDISAINSHNYSNGTGAISPTTPNFTADSTTANIPTPIASKMAKCDDASQQTQNQHKEEGNFLSQPAPSISRSASMANSLRRKGSVSKLTGKIGSWLNRSSSFNQHGNNQRHQRVD</sequence>
<organism evidence="10 11">
    <name type="scientific">Parasitella parasitica</name>
    <dbReference type="NCBI Taxonomy" id="35722"/>
    <lineage>
        <taxon>Eukaryota</taxon>
        <taxon>Fungi</taxon>
        <taxon>Fungi incertae sedis</taxon>
        <taxon>Mucoromycota</taxon>
        <taxon>Mucoromycotina</taxon>
        <taxon>Mucoromycetes</taxon>
        <taxon>Mucorales</taxon>
        <taxon>Mucorineae</taxon>
        <taxon>Mucoraceae</taxon>
        <taxon>Parasitella</taxon>
    </lineage>
</organism>
<dbReference type="GO" id="GO:0000226">
    <property type="term" value="P:microtubule cytoskeleton organization"/>
    <property type="evidence" value="ECO:0007669"/>
    <property type="project" value="TreeGrafter"/>
</dbReference>
<keyword evidence="6 7" id="KW-0067">ATP-binding</keyword>
<dbReference type="PROSITE" id="PS50011">
    <property type="entry name" value="PROTEIN_KINASE_DOM"/>
    <property type="match status" value="1"/>
</dbReference>
<feature type="region of interest" description="Disordered" evidence="8">
    <location>
        <begin position="654"/>
        <end position="701"/>
    </location>
</feature>
<evidence type="ECO:0000256" key="8">
    <source>
        <dbReference type="SAM" id="MobiDB-lite"/>
    </source>
</evidence>
<feature type="compositionally biased region" description="Basic and acidic residues" evidence="8">
    <location>
        <begin position="564"/>
        <end position="573"/>
    </location>
</feature>
<protein>
    <recommendedName>
        <fullName evidence="9">Protein kinase domain-containing protein</fullName>
    </recommendedName>
</protein>
<feature type="binding site" evidence="7">
    <location>
        <position position="75"/>
    </location>
    <ligand>
        <name>ATP</name>
        <dbReference type="ChEBI" id="CHEBI:30616"/>
    </ligand>
</feature>
<feature type="compositionally biased region" description="Polar residues" evidence="8">
    <location>
        <begin position="462"/>
        <end position="472"/>
    </location>
</feature>
<dbReference type="GO" id="GO:0004674">
    <property type="term" value="F:protein serine/threonine kinase activity"/>
    <property type="evidence" value="ECO:0007669"/>
    <property type="project" value="UniProtKB-KW"/>
</dbReference>
<dbReference type="EMBL" id="LN730558">
    <property type="protein sequence ID" value="CEP13833.1"/>
    <property type="molecule type" value="Genomic_DNA"/>
</dbReference>
<dbReference type="Gene3D" id="1.10.510.10">
    <property type="entry name" value="Transferase(Phosphotransferase) domain 1"/>
    <property type="match status" value="1"/>
</dbReference>
<dbReference type="GO" id="GO:0035556">
    <property type="term" value="P:intracellular signal transduction"/>
    <property type="evidence" value="ECO:0007669"/>
    <property type="project" value="TreeGrafter"/>
</dbReference>
<feature type="compositionally biased region" description="Low complexity" evidence="8">
    <location>
        <begin position="8"/>
        <end position="18"/>
    </location>
</feature>
<keyword evidence="3" id="KW-0808">Transferase</keyword>
<dbReference type="PANTHER" id="PTHR24346">
    <property type="entry name" value="MAP/MICROTUBULE AFFINITY-REGULATING KINASE"/>
    <property type="match status" value="1"/>
</dbReference>
<evidence type="ECO:0000313" key="10">
    <source>
        <dbReference type="EMBL" id="CEP13833.1"/>
    </source>
</evidence>
<evidence type="ECO:0000256" key="2">
    <source>
        <dbReference type="ARBA" id="ARBA00022527"/>
    </source>
</evidence>
<dbReference type="InterPro" id="IPR017441">
    <property type="entry name" value="Protein_kinase_ATP_BS"/>
</dbReference>
<dbReference type="InterPro" id="IPR000719">
    <property type="entry name" value="Prot_kinase_dom"/>
</dbReference>
<evidence type="ECO:0000259" key="9">
    <source>
        <dbReference type="PROSITE" id="PS50011"/>
    </source>
</evidence>
<feature type="compositionally biased region" description="Polar residues" evidence="8">
    <location>
        <begin position="803"/>
        <end position="819"/>
    </location>
</feature>
<dbReference type="SUPFAM" id="SSF56112">
    <property type="entry name" value="Protein kinase-like (PK-like)"/>
    <property type="match status" value="1"/>
</dbReference>
<keyword evidence="11" id="KW-1185">Reference proteome</keyword>
<dbReference type="InterPro" id="IPR011009">
    <property type="entry name" value="Kinase-like_dom_sf"/>
</dbReference>